<dbReference type="InterPro" id="IPR035892">
    <property type="entry name" value="C2_domain_sf"/>
</dbReference>
<dbReference type="EMBL" id="CACTIH010005685">
    <property type="protein sequence ID" value="CAA3000342.1"/>
    <property type="molecule type" value="Genomic_DNA"/>
</dbReference>
<dbReference type="InterPro" id="IPR000008">
    <property type="entry name" value="C2_dom"/>
</dbReference>
<evidence type="ECO:0000256" key="2">
    <source>
        <dbReference type="ARBA" id="ARBA00004236"/>
    </source>
</evidence>
<dbReference type="GO" id="GO:0008289">
    <property type="term" value="F:lipid binding"/>
    <property type="evidence" value="ECO:0007669"/>
    <property type="project" value="UniProtKB-KW"/>
</dbReference>
<feature type="domain" description="C2" evidence="12">
    <location>
        <begin position="1"/>
        <end position="105"/>
    </location>
</feature>
<name>A0A8S0T4X8_OLEEU</name>
<sequence>MENLLGLLRINVIRGIKLAIRDASARSSDPYVVVTMANQKLKTRAVKNNVNPEWNEELTLAIADPNLPIKLEVFDRDTFTPDDKMGDAEFDIKTFVEVAMMRLQSMTSGTIIRKIKPNRENCLAEESPIIWENQKVIQHMYLRLRNVECGEIELQLQWIEIPDSRGL</sequence>
<dbReference type="PANTHER" id="PTHR45933:SF11">
    <property type="entry name" value="PROTEIN C2-DOMAIN ABA-RELATED 1"/>
    <property type="match status" value="1"/>
</dbReference>
<keyword evidence="3" id="KW-0343">GTPase activation</keyword>
<keyword evidence="6" id="KW-0479">Metal-binding</keyword>
<dbReference type="PROSITE" id="PS50004">
    <property type="entry name" value="C2"/>
    <property type="match status" value="1"/>
</dbReference>
<dbReference type="InterPro" id="IPR044562">
    <property type="entry name" value="CAR1-11"/>
</dbReference>
<dbReference type="GO" id="GO:0005096">
    <property type="term" value="F:GTPase activator activity"/>
    <property type="evidence" value="ECO:0007669"/>
    <property type="project" value="UniProtKB-KW"/>
</dbReference>
<keyword evidence="4" id="KW-1003">Cell membrane</keyword>
<evidence type="ECO:0000313" key="13">
    <source>
        <dbReference type="EMBL" id="CAA3000342.1"/>
    </source>
</evidence>
<evidence type="ECO:0000256" key="3">
    <source>
        <dbReference type="ARBA" id="ARBA00022468"/>
    </source>
</evidence>
<dbReference type="GO" id="GO:0009738">
    <property type="term" value="P:abscisic acid-activated signaling pathway"/>
    <property type="evidence" value="ECO:0007669"/>
    <property type="project" value="UniProtKB-KW"/>
</dbReference>
<evidence type="ECO:0000259" key="12">
    <source>
        <dbReference type="PROSITE" id="PS50004"/>
    </source>
</evidence>
<evidence type="ECO:0000256" key="11">
    <source>
        <dbReference type="ARBA" id="ARBA00024037"/>
    </source>
</evidence>
<dbReference type="CDD" id="cd04038">
    <property type="entry name" value="C2_ArfGAP"/>
    <property type="match status" value="1"/>
</dbReference>
<evidence type="ECO:0000256" key="4">
    <source>
        <dbReference type="ARBA" id="ARBA00022475"/>
    </source>
</evidence>
<dbReference type="GO" id="GO:0005886">
    <property type="term" value="C:plasma membrane"/>
    <property type="evidence" value="ECO:0007669"/>
    <property type="project" value="UniProtKB-SubCell"/>
</dbReference>
<dbReference type="Proteomes" id="UP000594638">
    <property type="component" value="Unassembled WGS sequence"/>
</dbReference>
<keyword evidence="8" id="KW-0446">Lipid-binding</keyword>
<evidence type="ECO:0000256" key="1">
    <source>
        <dbReference type="ARBA" id="ARBA00004123"/>
    </source>
</evidence>
<dbReference type="GO" id="GO:0046872">
    <property type="term" value="F:metal ion binding"/>
    <property type="evidence" value="ECO:0007669"/>
    <property type="project" value="UniProtKB-KW"/>
</dbReference>
<evidence type="ECO:0000256" key="5">
    <source>
        <dbReference type="ARBA" id="ARBA00022682"/>
    </source>
</evidence>
<dbReference type="OrthoDB" id="73919at2759"/>
<evidence type="ECO:0000256" key="6">
    <source>
        <dbReference type="ARBA" id="ARBA00022723"/>
    </source>
</evidence>
<protein>
    <submittedName>
        <fullName evidence="13">C2-DOMAIN ABA-RELATED 4-like</fullName>
    </submittedName>
</protein>
<dbReference type="AlphaFoldDB" id="A0A8S0T4X8"/>
<evidence type="ECO:0000256" key="10">
    <source>
        <dbReference type="ARBA" id="ARBA00023242"/>
    </source>
</evidence>
<dbReference type="Gene3D" id="2.60.40.150">
    <property type="entry name" value="C2 domain"/>
    <property type="match status" value="1"/>
</dbReference>
<accession>A0A8S0T4X8</accession>
<evidence type="ECO:0000256" key="8">
    <source>
        <dbReference type="ARBA" id="ARBA00023121"/>
    </source>
</evidence>
<reference evidence="13 14" key="1">
    <citation type="submission" date="2019-12" db="EMBL/GenBank/DDBJ databases">
        <authorList>
            <person name="Alioto T."/>
            <person name="Alioto T."/>
            <person name="Gomez Garrido J."/>
        </authorList>
    </citation>
    <scope>NUCLEOTIDE SEQUENCE [LARGE SCALE GENOMIC DNA]</scope>
</reference>
<keyword evidence="5" id="KW-0938">Abscisic acid signaling pathway</keyword>
<dbReference type="PANTHER" id="PTHR45933">
    <property type="entry name" value="PROTEIN C2-DOMAIN ABA-RELATED 4"/>
    <property type="match status" value="1"/>
</dbReference>
<dbReference type="SMART" id="SM00239">
    <property type="entry name" value="C2"/>
    <property type="match status" value="1"/>
</dbReference>
<comment type="subcellular location">
    <subcellularLocation>
        <location evidence="2">Cell membrane</location>
    </subcellularLocation>
    <subcellularLocation>
        <location evidence="1">Nucleus</location>
    </subcellularLocation>
</comment>
<organism evidence="13 14">
    <name type="scientific">Olea europaea subsp. europaea</name>
    <dbReference type="NCBI Taxonomy" id="158383"/>
    <lineage>
        <taxon>Eukaryota</taxon>
        <taxon>Viridiplantae</taxon>
        <taxon>Streptophyta</taxon>
        <taxon>Embryophyta</taxon>
        <taxon>Tracheophyta</taxon>
        <taxon>Spermatophyta</taxon>
        <taxon>Magnoliopsida</taxon>
        <taxon>eudicotyledons</taxon>
        <taxon>Gunneridae</taxon>
        <taxon>Pentapetalae</taxon>
        <taxon>asterids</taxon>
        <taxon>lamiids</taxon>
        <taxon>Lamiales</taxon>
        <taxon>Oleaceae</taxon>
        <taxon>Oleeae</taxon>
        <taxon>Olea</taxon>
    </lineage>
</organism>
<keyword evidence="14" id="KW-1185">Reference proteome</keyword>
<comment type="similarity">
    <text evidence="11">Belongs to the plant CAR protein family.</text>
</comment>
<evidence type="ECO:0000256" key="7">
    <source>
        <dbReference type="ARBA" id="ARBA00022837"/>
    </source>
</evidence>
<dbReference type="Gramene" id="OE9A054298T1">
    <property type="protein sequence ID" value="OE9A054298C1"/>
    <property type="gene ID" value="OE9A054298"/>
</dbReference>
<keyword evidence="9" id="KW-0472">Membrane</keyword>
<evidence type="ECO:0000256" key="9">
    <source>
        <dbReference type="ARBA" id="ARBA00023136"/>
    </source>
</evidence>
<dbReference type="GO" id="GO:0005634">
    <property type="term" value="C:nucleus"/>
    <property type="evidence" value="ECO:0007669"/>
    <property type="project" value="UniProtKB-SubCell"/>
</dbReference>
<gene>
    <name evidence="13" type="ORF">OLEA9_A054298</name>
</gene>
<keyword evidence="10" id="KW-0539">Nucleus</keyword>
<evidence type="ECO:0000313" key="14">
    <source>
        <dbReference type="Proteomes" id="UP000594638"/>
    </source>
</evidence>
<dbReference type="SUPFAM" id="SSF49562">
    <property type="entry name" value="C2 domain (Calcium/lipid-binding domain, CaLB)"/>
    <property type="match status" value="1"/>
</dbReference>
<keyword evidence="7" id="KW-0106">Calcium</keyword>
<dbReference type="Pfam" id="PF00168">
    <property type="entry name" value="C2"/>
    <property type="match status" value="1"/>
</dbReference>
<proteinExistence type="inferred from homology"/>
<comment type="caution">
    <text evidence="13">The sequence shown here is derived from an EMBL/GenBank/DDBJ whole genome shotgun (WGS) entry which is preliminary data.</text>
</comment>